<reference evidence="2" key="1">
    <citation type="submission" date="2020-09" db="EMBL/GenBank/DDBJ databases">
        <title>Bosea spartocytisi sp. nov. a root nodule endophyte of Spartocytisus supranubius in the high mountain ecosystem fo the Teide National Park (Canary Islands, Spain).</title>
        <authorList>
            <person name="Pulido-Suarez L."/>
            <person name="Peix A."/>
            <person name="Igual J.M."/>
            <person name="Socas-Perez N."/>
            <person name="Velazquez E."/>
            <person name="Flores-Felix J.D."/>
            <person name="Leon-Barrios M."/>
        </authorList>
    </citation>
    <scope>NUCLEOTIDE SEQUENCE</scope>
    <source>
        <strain evidence="2">SSUT16</strain>
    </source>
</reference>
<evidence type="ECO:0000256" key="1">
    <source>
        <dbReference type="SAM" id="MobiDB-lite"/>
    </source>
</evidence>
<name>A0A927HY28_9HYPH</name>
<dbReference type="Gene3D" id="1.10.1510.10">
    <property type="entry name" value="Uncharacterised protein YqeY/AIM41 PF09424, N-terminal domain"/>
    <property type="match status" value="1"/>
</dbReference>
<organism evidence="2 3">
    <name type="scientific">Bosea spartocytisi</name>
    <dbReference type="NCBI Taxonomy" id="2773451"/>
    <lineage>
        <taxon>Bacteria</taxon>
        <taxon>Pseudomonadati</taxon>
        <taxon>Pseudomonadota</taxon>
        <taxon>Alphaproteobacteria</taxon>
        <taxon>Hyphomicrobiales</taxon>
        <taxon>Boseaceae</taxon>
        <taxon>Bosea</taxon>
    </lineage>
</organism>
<sequence>MGAEWFSAPLESDDGFSMMTDESQSFLARLKADLRAAMRERKSVEVTALRELIAAIDNAQAVPVGDRHDSYVFHAFGDSAVEVPRKVLGKDELRRLVEAEIQSRNNTAKTYRSLGRDDKAQDLSDGAQTLNRYLDPPDLS</sequence>
<gene>
    <name evidence="2" type="ORF">IED13_03745</name>
</gene>
<dbReference type="InterPro" id="IPR042184">
    <property type="entry name" value="YqeY/Aim41_N"/>
</dbReference>
<evidence type="ECO:0000313" key="2">
    <source>
        <dbReference type="EMBL" id="MBD3844799.1"/>
    </source>
</evidence>
<dbReference type="EMBL" id="JACXWY010000002">
    <property type="protein sequence ID" value="MBD3844799.1"/>
    <property type="molecule type" value="Genomic_DNA"/>
</dbReference>
<evidence type="ECO:0000313" key="3">
    <source>
        <dbReference type="Proteomes" id="UP000619295"/>
    </source>
</evidence>
<accession>A0A927HY28</accession>
<protein>
    <submittedName>
        <fullName evidence="2">GatB/YqeY domain-containing protein</fullName>
    </submittedName>
</protein>
<dbReference type="RefSeq" id="WP_191123426.1">
    <property type="nucleotide sequence ID" value="NZ_JACXWY010000002.1"/>
</dbReference>
<feature type="region of interest" description="Disordered" evidence="1">
    <location>
        <begin position="107"/>
        <end position="140"/>
    </location>
</feature>
<keyword evidence="3" id="KW-1185">Reference proteome</keyword>
<comment type="caution">
    <text evidence="2">The sequence shown here is derived from an EMBL/GenBank/DDBJ whole genome shotgun (WGS) entry which is preliminary data.</text>
</comment>
<proteinExistence type="predicted"/>
<dbReference type="Proteomes" id="UP000619295">
    <property type="component" value="Unassembled WGS sequence"/>
</dbReference>
<dbReference type="AlphaFoldDB" id="A0A927HY28"/>